<sequence length="430" mass="50227">MSEISDEVSIRIEDKLLALPSSPSIFRVNDGTRLRNEKFYDPKAVSIGPLHHGKPHLRHMEQHKVRFIKLLLQRQNESSADKYVMAIRSLEKKARDCYVGSFEFSTDEFVEMLLLDGCFIVEFMSKYVLHHLRESDDHIIFEDKQVLSQLLHDLMLVENQIPFFVVHQLFSMMGRGDYEHISELLWIFSARIYPWGLPCIREYISLEDVDHLHGLVYKMCCSSLATIVKNRPIKVLKEKQKMVAISSTTKLQKAEIKFKTDLGLSDCLNIKFIEGMMKIPFFHVSDKTESILRNIIAYECFFIDNQPKYVTDYVFFLHSLIKSAKDVEVLRDHGILTNLLGNDEMVYDIINRLGRNILMSSDFCYADVYEKVNKYYGRRWSRRMANLRCCCFSGRWAEAFFPALFLLMLTLFTLSIVLQAVLTVLSYVRK</sequence>
<evidence type="ECO:0000256" key="1">
    <source>
        <dbReference type="SAM" id="Phobius"/>
    </source>
</evidence>
<dbReference type="Pfam" id="PF03140">
    <property type="entry name" value="DUF247"/>
    <property type="match status" value="1"/>
</dbReference>
<accession>A0AAW2PXS8</accession>
<name>A0AAW2PXS8_SESRA</name>
<dbReference type="EMBL" id="JACGWJ010000016">
    <property type="protein sequence ID" value="KAL0360295.1"/>
    <property type="molecule type" value="Genomic_DNA"/>
</dbReference>
<organism evidence="2">
    <name type="scientific">Sesamum radiatum</name>
    <name type="common">Black benniseed</name>
    <dbReference type="NCBI Taxonomy" id="300843"/>
    <lineage>
        <taxon>Eukaryota</taxon>
        <taxon>Viridiplantae</taxon>
        <taxon>Streptophyta</taxon>
        <taxon>Embryophyta</taxon>
        <taxon>Tracheophyta</taxon>
        <taxon>Spermatophyta</taxon>
        <taxon>Magnoliopsida</taxon>
        <taxon>eudicotyledons</taxon>
        <taxon>Gunneridae</taxon>
        <taxon>Pentapetalae</taxon>
        <taxon>asterids</taxon>
        <taxon>lamiids</taxon>
        <taxon>Lamiales</taxon>
        <taxon>Pedaliaceae</taxon>
        <taxon>Sesamum</taxon>
    </lineage>
</organism>
<evidence type="ECO:0000313" key="2">
    <source>
        <dbReference type="EMBL" id="KAL0360295.1"/>
    </source>
</evidence>
<comment type="caution">
    <text evidence="2">The sequence shown here is derived from an EMBL/GenBank/DDBJ whole genome shotgun (WGS) entry which is preliminary data.</text>
</comment>
<reference evidence="2" key="2">
    <citation type="journal article" date="2024" name="Plant">
        <title>Genomic evolution and insights into agronomic trait innovations of Sesamum species.</title>
        <authorList>
            <person name="Miao H."/>
            <person name="Wang L."/>
            <person name="Qu L."/>
            <person name="Liu H."/>
            <person name="Sun Y."/>
            <person name="Le M."/>
            <person name="Wang Q."/>
            <person name="Wei S."/>
            <person name="Zheng Y."/>
            <person name="Lin W."/>
            <person name="Duan Y."/>
            <person name="Cao H."/>
            <person name="Xiong S."/>
            <person name="Wang X."/>
            <person name="Wei L."/>
            <person name="Li C."/>
            <person name="Ma Q."/>
            <person name="Ju M."/>
            <person name="Zhao R."/>
            <person name="Li G."/>
            <person name="Mu C."/>
            <person name="Tian Q."/>
            <person name="Mei H."/>
            <person name="Zhang T."/>
            <person name="Gao T."/>
            <person name="Zhang H."/>
        </authorList>
    </citation>
    <scope>NUCLEOTIDE SEQUENCE</scope>
    <source>
        <strain evidence="2">G02</strain>
    </source>
</reference>
<dbReference type="InterPro" id="IPR004158">
    <property type="entry name" value="DUF247_pln"/>
</dbReference>
<gene>
    <name evidence="2" type="ORF">Sradi_3714000</name>
</gene>
<protein>
    <submittedName>
        <fullName evidence="2">Uncharacterized protein</fullName>
    </submittedName>
</protein>
<dbReference type="PANTHER" id="PTHR31170">
    <property type="entry name" value="BNAC04G53230D PROTEIN"/>
    <property type="match status" value="1"/>
</dbReference>
<dbReference type="PANTHER" id="PTHR31170:SF17">
    <property type="match status" value="1"/>
</dbReference>
<dbReference type="AlphaFoldDB" id="A0AAW2PXS8"/>
<keyword evidence="1" id="KW-1133">Transmembrane helix</keyword>
<reference evidence="2" key="1">
    <citation type="submission" date="2020-06" db="EMBL/GenBank/DDBJ databases">
        <authorList>
            <person name="Li T."/>
            <person name="Hu X."/>
            <person name="Zhang T."/>
            <person name="Song X."/>
            <person name="Zhang H."/>
            <person name="Dai N."/>
            <person name="Sheng W."/>
            <person name="Hou X."/>
            <person name="Wei L."/>
        </authorList>
    </citation>
    <scope>NUCLEOTIDE SEQUENCE</scope>
    <source>
        <strain evidence="2">G02</strain>
        <tissue evidence="2">Leaf</tissue>
    </source>
</reference>
<keyword evidence="1" id="KW-0812">Transmembrane</keyword>
<keyword evidence="1" id="KW-0472">Membrane</keyword>
<feature type="transmembrane region" description="Helical" evidence="1">
    <location>
        <begin position="399"/>
        <end position="428"/>
    </location>
</feature>
<proteinExistence type="predicted"/>